<evidence type="ECO:0000256" key="8">
    <source>
        <dbReference type="ARBA" id="ARBA00047899"/>
    </source>
</evidence>
<dbReference type="PROSITE" id="PS50011">
    <property type="entry name" value="PROTEIN_KINASE_DOM"/>
    <property type="match status" value="1"/>
</dbReference>
<keyword evidence="7" id="KW-0067">ATP-binding</keyword>
<evidence type="ECO:0000259" key="10">
    <source>
        <dbReference type="PROSITE" id="PS50011"/>
    </source>
</evidence>
<evidence type="ECO:0000256" key="9">
    <source>
        <dbReference type="ARBA" id="ARBA00048679"/>
    </source>
</evidence>
<evidence type="ECO:0000256" key="7">
    <source>
        <dbReference type="ARBA" id="ARBA00022840"/>
    </source>
</evidence>
<keyword evidence="3" id="KW-0723">Serine/threonine-protein kinase</keyword>
<evidence type="ECO:0000256" key="4">
    <source>
        <dbReference type="ARBA" id="ARBA00022679"/>
    </source>
</evidence>
<comment type="similarity">
    <text evidence="1">Belongs to the protein kinase superfamily. NEK Ser/Thr protein kinase family. NIMA subfamily.</text>
</comment>
<dbReference type="InterPro" id="IPR008271">
    <property type="entry name" value="Ser/Thr_kinase_AS"/>
</dbReference>
<dbReference type="SUPFAM" id="SSF56112">
    <property type="entry name" value="Protein kinase-like (PK-like)"/>
    <property type="match status" value="1"/>
</dbReference>
<dbReference type="Gene3D" id="1.10.510.10">
    <property type="entry name" value="Transferase(Phosphotransferase) domain 1"/>
    <property type="match status" value="1"/>
</dbReference>
<comment type="caution">
    <text evidence="11">The sequence shown here is derived from an EMBL/GenBank/DDBJ whole genome shotgun (WGS) entry which is preliminary data.</text>
</comment>
<reference evidence="11 12" key="1">
    <citation type="journal article" date="2023" name="BMC Biol.">
        <title>The compact genome of the sponge Oopsacas minuta (Hexactinellida) is lacking key metazoan core genes.</title>
        <authorList>
            <person name="Santini S."/>
            <person name="Schenkelaars Q."/>
            <person name="Jourda C."/>
            <person name="Duchesne M."/>
            <person name="Belahbib H."/>
            <person name="Rocher C."/>
            <person name="Selva M."/>
            <person name="Riesgo A."/>
            <person name="Vervoort M."/>
            <person name="Leys S.P."/>
            <person name="Kodjabachian L."/>
            <person name="Le Bivic A."/>
            <person name="Borchiellini C."/>
            <person name="Claverie J.M."/>
            <person name="Renard E."/>
        </authorList>
    </citation>
    <scope>NUCLEOTIDE SEQUENCE [LARGE SCALE GENOMIC DNA]</scope>
    <source>
        <strain evidence="11">SPO-2</strain>
    </source>
</reference>
<evidence type="ECO:0000313" key="12">
    <source>
        <dbReference type="Proteomes" id="UP001165289"/>
    </source>
</evidence>
<dbReference type="PROSITE" id="PS00108">
    <property type="entry name" value="PROTEIN_KINASE_ST"/>
    <property type="match status" value="1"/>
</dbReference>
<dbReference type="InterPro" id="IPR000719">
    <property type="entry name" value="Prot_kinase_dom"/>
</dbReference>
<evidence type="ECO:0000313" key="11">
    <source>
        <dbReference type="EMBL" id="KAI6658159.1"/>
    </source>
</evidence>
<protein>
    <recommendedName>
        <fullName evidence="2">non-specific serine/threonine protein kinase</fullName>
        <ecNumber evidence="2">2.7.11.1</ecNumber>
    </recommendedName>
</protein>
<proteinExistence type="inferred from homology"/>
<dbReference type="Gene3D" id="3.30.200.20">
    <property type="entry name" value="Phosphorylase Kinase, domain 1"/>
    <property type="match status" value="1"/>
</dbReference>
<evidence type="ECO:0000256" key="1">
    <source>
        <dbReference type="ARBA" id="ARBA00010886"/>
    </source>
</evidence>
<comment type="catalytic activity">
    <reaction evidence="9">
        <text>L-seryl-[protein] + ATP = O-phospho-L-seryl-[protein] + ADP + H(+)</text>
        <dbReference type="Rhea" id="RHEA:17989"/>
        <dbReference type="Rhea" id="RHEA-COMP:9863"/>
        <dbReference type="Rhea" id="RHEA-COMP:11604"/>
        <dbReference type="ChEBI" id="CHEBI:15378"/>
        <dbReference type="ChEBI" id="CHEBI:29999"/>
        <dbReference type="ChEBI" id="CHEBI:30616"/>
        <dbReference type="ChEBI" id="CHEBI:83421"/>
        <dbReference type="ChEBI" id="CHEBI:456216"/>
        <dbReference type="EC" id="2.7.11.1"/>
    </reaction>
</comment>
<dbReference type="InterPro" id="IPR051131">
    <property type="entry name" value="NEK_Ser/Thr_kinase_NIMA"/>
</dbReference>
<dbReference type="AlphaFoldDB" id="A0AAV7KDL5"/>
<keyword evidence="12" id="KW-1185">Reference proteome</keyword>
<comment type="catalytic activity">
    <reaction evidence="8">
        <text>L-threonyl-[protein] + ATP = O-phospho-L-threonyl-[protein] + ADP + H(+)</text>
        <dbReference type="Rhea" id="RHEA:46608"/>
        <dbReference type="Rhea" id="RHEA-COMP:11060"/>
        <dbReference type="Rhea" id="RHEA-COMP:11605"/>
        <dbReference type="ChEBI" id="CHEBI:15378"/>
        <dbReference type="ChEBI" id="CHEBI:30013"/>
        <dbReference type="ChEBI" id="CHEBI:30616"/>
        <dbReference type="ChEBI" id="CHEBI:61977"/>
        <dbReference type="ChEBI" id="CHEBI:456216"/>
        <dbReference type="EC" id="2.7.11.1"/>
    </reaction>
</comment>
<dbReference type="SMART" id="SM00220">
    <property type="entry name" value="S_TKc"/>
    <property type="match status" value="1"/>
</dbReference>
<organism evidence="11 12">
    <name type="scientific">Oopsacas minuta</name>
    <dbReference type="NCBI Taxonomy" id="111878"/>
    <lineage>
        <taxon>Eukaryota</taxon>
        <taxon>Metazoa</taxon>
        <taxon>Porifera</taxon>
        <taxon>Hexactinellida</taxon>
        <taxon>Hexasterophora</taxon>
        <taxon>Lyssacinosida</taxon>
        <taxon>Leucopsacidae</taxon>
        <taxon>Oopsacas</taxon>
    </lineage>
</organism>
<keyword evidence="4" id="KW-0808">Transferase</keyword>
<evidence type="ECO:0000256" key="5">
    <source>
        <dbReference type="ARBA" id="ARBA00022741"/>
    </source>
</evidence>
<dbReference type="InterPro" id="IPR011009">
    <property type="entry name" value="Kinase-like_dom_sf"/>
</dbReference>
<dbReference type="PANTHER" id="PTHR44899:SF8">
    <property type="entry name" value="NIMA-RELATED KINASE 11"/>
    <property type="match status" value="1"/>
</dbReference>
<keyword evidence="5" id="KW-0547">Nucleotide-binding</keyword>
<dbReference type="Pfam" id="PF00069">
    <property type="entry name" value="Pkinase"/>
    <property type="match status" value="1"/>
</dbReference>
<sequence length="624" mass="72183">MLQARGIFDISRNAVADEEAINEWVQSQSHEIFFDTPTHLKQTWGVKYSLLNKLGAGQFGSVYLINDSNARIDESQRLKVIKFIPIDDIMLDETVDAVKEARVLSELNCPYILSFHDSFIEDSMFCIVTEYCEGGDLAMIIKQKQQSSGGINIEIVLDWFVQLAIALNYIHQLRIIHRDLKTRNVFLRRNKVKLGDFGISCILKSCNEYANTFAGTPYYMSPEVLKQEGYNFKSDIWSLGCIFYELLMLERPYKGGSIMALLYRIVEADPPQLPASFSPEICNISKKMLEKDPELRPTAHELLKMSFFKNHYQNMRNKSLFQRNKSLENKSTIPKPKLNKLLSVPETFKTIEVQEEETTPSIYTTGTSNTLLTPKELMIRRKREQVEVFVDERCQLAEFQSKENLTLFEDQKRKFNENPSWLSPPEKIICETVLPSITITKSTNKTDNASTLSFGSNHVENDQITFTPFRYIPEDPKLAETYYLQNEDFEDYSESELECTNSDTEEQIESVDDYEYMMYYMETALLEDCEMRDVEETLPTISQRAITLHHRVSMLRNECLSALGTDLFYIVYDYLKKARFGVDEIGSGQIGDEGMIQIQLSKITNNRNGCFLVDQLVFFERQIF</sequence>
<evidence type="ECO:0000256" key="3">
    <source>
        <dbReference type="ARBA" id="ARBA00022527"/>
    </source>
</evidence>
<feature type="domain" description="Protein kinase" evidence="10">
    <location>
        <begin position="48"/>
        <end position="308"/>
    </location>
</feature>
<evidence type="ECO:0000256" key="2">
    <source>
        <dbReference type="ARBA" id="ARBA00012513"/>
    </source>
</evidence>
<evidence type="ECO:0000256" key="6">
    <source>
        <dbReference type="ARBA" id="ARBA00022777"/>
    </source>
</evidence>
<dbReference type="EMBL" id="JAKMXF010000102">
    <property type="protein sequence ID" value="KAI6658159.1"/>
    <property type="molecule type" value="Genomic_DNA"/>
</dbReference>
<keyword evidence="6 11" id="KW-0418">Kinase</keyword>
<dbReference type="GO" id="GO:0005524">
    <property type="term" value="F:ATP binding"/>
    <property type="evidence" value="ECO:0007669"/>
    <property type="project" value="UniProtKB-KW"/>
</dbReference>
<dbReference type="PANTHER" id="PTHR44899">
    <property type="entry name" value="CAMK FAMILY PROTEIN KINASE"/>
    <property type="match status" value="1"/>
</dbReference>
<dbReference type="Proteomes" id="UP001165289">
    <property type="component" value="Unassembled WGS sequence"/>
</dbReference>
<dbReference type="GO" id="GO:0004674">
    <property type="term" value="F:protein serine/threonine kinase activity"/>
    <property type="evidence" value="ECO:0007669"/>
    <property type="project" value="UniProtKB-KW"/>
</dbReference>
<dbReference type="EC" id="2.7.11.1" evidence="2"/>
<gene>
    <name evidence="11" type="ORF">LOD99_11103</name>
</gene>
<name>A0AAV7KDL5_9METZ</name>
<accession>A0AAV7KDL5</accession>